<feature type="region of interest" description="Disordered" evidence="1">
    <location>
        <begin position="1"/>
        <end position="22"/>
    </location>
</feature>
<feature type="domain" description="Flagellar protein FlgJ N-terminal" evidence="2">
    <location>
        <begin position="83"/>
        <end position="127"/>
    </location>
</feature>
<proteinExistence type="predicted"/>
<organism evidence="3 4">
    <name type="scientific">Aurantimonas aggregata</name>
    <dbReference type="NCBI Taxonomy" id="2047720"/>
    <lineage>
        <taxon>Bacteria</taxon>
        <taxon>Pseudomonadati</taxon>
        <taxon>Pseudomonadota</taxon>
        <taxon>Alphaproteobacteria</taxon>
        <taxon>Hyphomicrobiales</taxon>
        <taxon>Aurantimonadaceae</taxon>
        <taxon>Aurantimonas</taxon>
    </lineage>
</organism>
<protein>
    <submittedName>
        <fullName evidence="3">Rod-binding protein</fullName>
    </submittedName>
</protein>
<evidence type="ECO:0000313" key="4">
    <source>
        <dbReference type="Proteomes" id="UP000476332"/>
    </source>
</evidence>
<dbReference type="AlphaFoldDB" id="A0A6L9MD16"/>
<evidence type="ECO:0000256" key="1">
    <source>
        <dbReference type="SAM" id="MobiDB-lite"/>
    </source>
</evidence>
<feature type="compositionally biased region" description="Polar residues" evidence="1">
    <location>
        <begin position="1"/>
        <end position="14"/>
    </location>
</feature>
<evidence type="ECO:0000259" key="2">
    <source>
        <dbReference type="Pfam" id="PF10135"/>
    </source>
</evidence>
<reference evidence="3 4" key="1">
    <citation type="submission" date="2020-01" db="EMBL/GenBank/DDBJ databases">
        <title>Genomes of bacteria type strains.</title>
        <authorList>
            <person name="Chen J."/>
            <person name="Zhu S."/>
            <person name="Chen J."/>
        </authorList>
    </citation>
    <scope>NUCLEOTIDE SEQUENCE [LARGE SCALE GENOMIC DNA]</scope>
    <source>
        <strain evidence="3 4">KCTC 52919</strain>
    </source>
</reference>
<dbReference type="RefSeq" id="WP_163042424.1">
    <property type="nucleotide sequence ID" value="NZ_JAAAMJ010000001.1"/>
</dbReference>
<evidence type="ECO:0000313" key="3">
    <source>
        <dbReference type="EMBL" id="NDV85723.1"/>
    </source>
</evidence>
<keyword evidence="4" id="KW-1185">Reference proteome</keyword>
<dbReference type="Pfam" id="PF10135">
    <property type="entry name" value="Rod-binding"/>
    <property type="match status" value="1"/>
</dbReference>
<dbReference type="InterPro" id="IPR019301">
    <property type="entry name" value="Flagellar_prot_FlgJ_N"/>
</dbReference>
<dbReference type="EMBL" id="JAAAMJ010000001">
    <property type="protein sequence ID" value="NDV85723.1"/>
    <property type="molecule type" value="Genomic_DNA"/>
</dbReference>
<accession>A0A6L9MD16</accession>
<name>A0A6L9MD16_9HYPH</name>
<comment type="caution">
    <text evidence="3">The sequence shown here is derived from an EMBL/GenBank/DDBJ whole genome shotgun (WGS) entry which is preliminary data.</text>
</comment>
<dbReference type="Proteomes" id="UP000476332">
    <property type="component" value="Unassembled WGS sequence"/>
</dbReference>
<sequence>MTIAPLTSTSPLTQTAAAPKPSATRASAAAGADFTTALDAAGGAASQAAAVSAPISPLVAHQSRVAPPLEQFEGFVLRSFVESMLPTEASSYFGSGTAGEVWRSMMAEEIGNELAKGGGIGIADAIAADRSSQALPGKSGDKALNDMLRDSDVARAGAARLDTTR</sequence>
<gene>
    <name evidence="3" type="ORF">GTW51_03305</name>
</gene>